<keyword evidence="5 7" id="KW-1133">Transmembrane helix</keyword>
<dbReference type="Proteomes" id="UP000548582">
    <property type="component" value="Unassembled WGS sequence"/>
</dbReference>
<reference evidence="8 9" key="1">
    <citation type="submission" date="2020-03" db="EMBL/GenBank/DDBJ databases">
        <authorList>
            <person name="Sun Q."/>
        </authorList>
    </citation>
    <scope>NUCLEOTIDE SEQUENCE [LARGE SCALE GENOMIC DNA]</scope>
    <source>
        <strain evidence="8 9">JC162</strain>
    </source>
</reference>
<accession>A0A848ECC6</accession>
<evidence type="ECO:0000256" key="3">
    <source>
        <dbReference type="ARBA" id="ARBA00022475"/>
    </source>
</evidence>
<dbReference type="RefSeq" id="WP_170053220.1">
    <property type="nucleotide sequence ID" value="NZ_JABBKX010000002.1"/>
</dbReference>
<evidence type="ECO:0000313" key="9">
    <source>
        <dbReference type="Proteomes" id="UP000548582"/>
    </source>
</evidence>
<sequence>MSRLAAFVRTFQPLMLSLLRIMVGLVLLQYGLSKLFGFPAAAPGGSAFPGQVVFSGVLETVAGVMLVLGFFTRPAAFIMAGYMAVAYFWIHQPRDFFPARNGGNLSILFCFCFLYLTTAGSGPLGLDRILGRGGKA</sequence>
<evidence type="ECO:0000256" key="7">
    <source>
        <dbReference type="SAM" id="Phobius"/>
    </source>
</evidence>
<organism evidence="8 9">
    <name type="scientific">Neoroseomonas marina</name>
    <dbReference type="NCBI Taxonomy" id="1232220"/>
    <lineage>
        <taxon>Bacteria</taxon>
        <taxon>Pseudomonadati</taxon>
        <taxon>Pseudomonadota</taxon>
        <taxon>Alphaproteobacteria</taxon>
        <taxon>Acetobacterales</taxon>
        <taxon>Acetobacteraceae</taxon>
        <taxon>Neoroseomonas</taxon>
    </lineage>
</organism>
<dbReference type="InterPro" id="IPR032808">
    <property type="entry name" value="DoxX"/>
</dbReference>
<keyword evidence="3" id="KW-1003">Cell membrane</keyword>
<dbReference type="PANTHER" id="PTHR33452:SF4">
    <property type="entry name" value="BLL4328 PROTEIN"/>
    <property type="match status" value="1"/>
</dbReference>
<feature type="transmembrane region" description="Helical" evidence="7">
    <location>
        <begin position="104"/>
        <end position="126"/>
    </location>
</feature>
<comment type="similarity">
    <text evidence="2">Belongs to the DoxX family.</text>
</comment>
<evidence type="ECO:0000313" key="8">
    <source>
        <dbReference type="EMBL" id="NMJ40968.1"/>
    </source>
</evidence>
<protein>
    <submittedName>
        <fullName evidence="8">DoxX family protein</fullName>
    </submittedName>
</protein>
<evidence type="ECO:0000256" key="2">
    <source>
        <dbReference type="ARBA" id="ARBA00006679"/>
    </source>
</evidence>
<feature type="transmembrane region" description="Helical" evidence="7">
    <location>
        <begin position="12"/>
        <end position="32"/>
    </location>
</feature>
<dbReference type="PANTHER" id="PTHR33452">
    <property type="entry name" value="OXIDOREDUCTASE CATD-RELATED"/>
    <property type="match status" value="1"/>
</dbReference>
<dbReference type="GO" id="GO:0005886">
    <property type="term" value="C:plasma membrane"/>
    <property type="evidence" value="ECO:0007669"/>
    <property type="project" value="UniProtKB-SubCell"/>
</dbReference>
<name>A0A848ECC6_9PROT</name>
<dbReference type="AlphaFoldDB" id="A0A848ECC6"/>
<dbReference type="Pfam" id="PF07681">
    <property type="entry name" value="DoxX"/>
    <property type="match status" value="1"/>
</dbReference>
<keyword evidence="4 7" id="KW-0812">Transmembrane</keyword>
<dbReference type="InterPro" id="IPR051907">
    <property type="entry name" value="DoxX-like_oxidoreductase"/>
</dbReference>
<dbReference type="EMBL" id="JABBKX010000002">
    <property type="protein sequence ID" value="NMJ40968.1"/>
    <property type="molecule type" value="Genomic_DNA"/>
</dbReference>
<evidence type="ECO:0000256" key="4">
    <source>
        <dbReference type="ARBA" id="ARBA00022692"/>
    </source>
</evidence>
<evidence type="ECO:0000256" key="1">
    <source>
        <dbReference type="ARBA" id="ARBA00004651"/>
    </source>
</evidence>
<feature type="transmembrane region" description="Helical" evidence="7">
    <location>
        <begin position="52"/>
        <end position="71"/>
    </location>
</feature>
<gene>
    <name evidence="8" type="ORF">GWK16_06935</name>
</gene>
<proteinExistence type="inferred from homology"/>
<feature type="transmembrane region" description="Helical" evidence="7">
    <location>
        <begin position="76"/>
        <end position="92"/>
    </location>
</feature>
<evidence type="ECO:0000256" key="5">
    <source>
        <dbReference type="ARBA" id="ARBA00022989"/>
    </source>
</evidence>
<evidence type="ECO:0000256" key="6">
    <source>
        <dbReference type="ARBA" id="ARBA00023136"/>
    </source>
</evidence>
<comment type="caution">
    <text evidence="8">The sequence shown here is derived from an EMBL/GenBank/DDBJ whole genome shotgun (WGS) entry which is preliminary data.</text>
</comment>
<keyword evidence="9" id="KW-1185">Reference proteome</keyword>
<comment type="subcellular location">
    <subcellularLocation>
        <location evidence="1">Cell membrane</location>
        <topology evidence="1">Multi-pass membrane protein</topology>
    </subcellularLocation>
</comment>
<keyword evidence="6 7" id="KW-0472">Membrane</keyword>